<feature type="transmembrane region" description="Helical" evidence="1">
    <location>
        <begin position="147"/>
        <end position="165"/>
    </location>
</feature>
<feature type="transmembrane region" description="Helical" evidence="1">
    <location>
        <begin position="171"/>
        <end position="190"/>
    </location>
</feature>
<dbReference type="EMBL" id="JACHXD010000009">
    <property type="protein sequence ID" value="MBB3120378.1"/>
    <property type="molecule type" value="Genomic_DNA"/>
</dbReference>
<feature type="transmembrane region" description="Helical" evidence="1">
    <location>
        <begin position="114"/>
        <end position="135"/>
    </location>
</feature>
<keyword evidence="3" id="KW-1185">Reference proteome</keyword>
<keyword evidence="1" id="KW-1133">Transmembrane helix</keyword>
<evidence type="ECO:0000313" key="3">
    <source>
        <dbReference type="Proteomes" id="UP000541535"/>
    </source>
</evidence>
<feature type="transmembrane region" description="Helical" evidence="1">
    <location>
        <begin position="12"/>
        <end position="31"/>
    </location>
</feature>
<sequence>MHKAIERGLRTYFYLGMGLLVLAVVLLGFLPRLDKGLLHPELPPPFILYLHSAVFSAWVIILIAQSLLARSANVQLHRRLGWSGVAVGAVLPFLGIATALVMQKWRAAQGPENPAFLAVSFNDMLSFGITFALAVYWRKRIEYHRRLMVMATCCLSVAAIARFPAGWVPAGWWYAGVDLLIILGVARDWLVQKRVHAVYRYGLPCLVVGQLAAMYLFLEAPPAWMSFTNSLVA</sequence>
<keyword evidence="1" id="KW-0472">Membrane</keyword>
<dbReference type="Proteomes" id="UP000541535">
    <property type="component" value="Unassembled WGS sequence"/>
</dbReference>
<reference evidence="2 3" key="1">
    <citation type="submission" date="2020-08" db="EMBL/GenBank/DDBJ databases">
        <title>Genomic Encyclopedia of Type Strains, Phase III (KMG-III): the genomes of soil and plant-associated and newly described type strains.</title>
        <authorList>
            <person name="Whitman W."/>
        </authorList>
    </citation>
    <scope>NUCLEOTIDE SEQUENCE [LARGE SCALE GENOMIC DNA]</scope>
    <source>
        <strain evidence="2 3">CECT 8897</strain>
    </source>
</reference>
<evidence type="ECO:0000256" key="1">
    <source>
        <dbReference type="SAM" id="Phobius"/>
    </source>
</evidence>
<accession>A0A7W5BCD1</accession>
<evidence type="ECO:0000313" key="2">
    <source>
        <dbReference type="EMBL" id="MBB3120378.1"/>
    </source>
</evidence>
<proteinExistence type="predicted"/>
<dbReference type="RefSeq" id="WP_183442120.1">
    <property type="nucleotide sequence ID" value="NZ_JACHXD010000009.1"/>
</dbReference>
<protein>
    <submittedName>
        <fullName evidence="2">FtsH-binding integral membrane protein</fullName>
    </submittedName>
</protein>
<feature type="transmembrane region" description="Helical" evidence="1">
    <location>
        <begin position="197"/>
        <end position="218"/>
    </location>
</feature>
<name>A0A7W5BCD1_9BURK</name>
<feature type="transmembrane region" description="Helical" evidence="1">
    <location>
        <begin position="80"/>
        <end position="102"/>
    </location>
</feature>
<dbReference type="AlphaFoldDB" id="A0A7W5BCD1"/>
<feature type="transmembrane region" description="Helical" evidence="1">
    <location>
        <begin position="46"/>
        <end position="68"/>
    </location>
</feature>
<organism evidence="2 3">
    <name type="scientific">Pseudoduganella violacea</name>
    <dbReference type="NCBI Taxonomy" id="1715466"/>
    <lineage>
        <taxon>Bacteria</taxon>
        <taxon>Pseudomonadati</taxon>
        <taxon>Pseudomonadota</taxon>
        <taxon>Betaproteobacteria</taxon>
        <taxon>Burkholderiales</taxon>
        <taxon>Oxalobacteraceae</taxon>
        <taxon>Telluria group</taxon>
        <taxon>Pseudoduganella</taxon>
    </lineage>
</organism>
<comment type="caution">
    <text evidence="2">The sequence shown here is derived from an EMBL/GenBank/DDBJ whole genome shotgun (WGS) entry which is preliminary data.</text>
</comment>
<gene>
    <name evidence="2" type="ORF">FHS03_003442</name>
</gene>
<keyword evidence="1" id="KW-0812">Transmembrane</keyword>